<organism evidence="7 8">
    <name type="scientific">Kingdonia uniflora</name>
    <dbReference type="NCBI Taxonomy" id="39325"/>
    <lineage>
        <taxon>Eukaryota</taxon>
        <taxon>Viridiplantae</taxon>
        <taxon>Streptophyta</taxon>
        <taxon>Embryophyta</taxon>
        <taxon>Tracheophyta</taxon>
        <taxon>Spermatophyta</taxon>
        <taxon>Magnoliopsida</taxon>
        <taxon>Ranunculales</taxon>
        <taxon>Circaeasteraceae</taxon>
        <taxon>Kingdonia</taxon>
    </lineage>
</organism>
<evidence type="ECO:0000256" key="4">
    <source>
        <dbReference type="ARBA" id="ARBA00022737"/>
    </source>
</evidence>
<keyword evidence="4" id="KW-0677">Repeat</keyword>
<dbReference type="PANTHER" id="PTHR27008:SF499">
    <property type="entry name" value="OS06G0581500 PROTEIN"/>
    <property type="match status" value="1"/>
</dbReference>
<dbReference type="PRINTS" id="PR00019">
    <property type="entry name" value="LEURICHRPT"/>
</dbReference>
<evidence type="ECO:0000256" key="1">
    <source>
        <dbReference type="ARBA" id="ARBA00004370"/>
    </source>
</evidence>
<dbReference type="InterPro" id="IPR001611">
    <property type="entry name" value="Leu-rich_rpt"/>
</dbReference>
<dbReference type="Pfam" id="PF00560">
    <property type="entry name" value="LRR_1"/>
    <property type="match status" value="2"/>
</dbReference>
<dbReference type="Gene3D" id="3.80.10.10">
    <property type="entry name" value="Ribonuclease Inhibitor"/>
    <property type="match status" value="1"/>
</dbReference>
<evidence type="ECO:0000256" key="5">
    <source>
        <dbReference type="ARBA" id="ARBA00022989"/>
    </source>
</evidence>
<dbReference type="Proteomes" id="UP000541444">
    <property type="component" value="Unassembled WGS sequence"/>
</dbReference>
<comment type="caution">
    <text evidence="7">The sequence shown here is derived from an EMBL/GenBank/DDBJ whole genome shotgun (WGS) entry which is preliminary data.</text>
</comment>
<dbReference type="InterPro" id="IPR051809">
    <property type="entry name" value="Plant_receptor-like_S/T_kinase"/>
</dbReference>
<dbReference type="PANTHER" id="PTHR27008">
    <property type="entry name" value="OS04G0122200 PROTEIN"/>
    <property type="match status" value="1"/>
</dbReference>
<keyword evidence="6" id="KW-0472">Membrane</keyword>
<reference evidence="7 8" key="1">
    <citation type="journal article" date="2020" name="IScience">
        <title>Genome Sequencing of the Endangered Kingdonia uniflora (Circaeasteraceae, Ranunculales) Reveals Potential Mechanisms of Evolutionary Specialization.</title>
        <authorList>
            <person name="Sun Y."/>
            <person name="Deng T."/>
            <person name="Zhang A."/>
            <person name="Moore M.J."/>
            <person name="Landis J.B."/>
            <person name="Lin N."/>
            <person name="Zhang H."/>
            <person name="Zhang X."/>
            <person name="Huang J."/>
            <person name="Zhang X."/>
            <person name="Sun H."/>
            <person name="Wang H."/>
        </authorList>
    </citation>
    <scope>NUCLEOTIDE SEQUENCE [LARGE SCALE GENOMIC DNA]</scope>
    <source>
        <strain evidence="7">TB1705</strain>
        <tissue evidence="7">Leaf</tissue>
    </source>
</reference>
<gene>
    <name evidence="7" type="ORF">GIB67_027476</name>
</gene>
<proteinExistence type="predicted"/>
<dbReference type="EMBL" id="JACGCM010001560">
    <property type="protein sequence ID" value="KAF6153609.1"/>
    <property type="molecule type" value="Genomic_DNA"/>
</dbReference>
<dbReference type="GO" id="GO:0016020">
    <property type="term" value="C:membrane"/>
    <property type="evidence" value="ECO:0007669"/>
    <property type="project" value="UniProtKB-SubCell"/>
</dbReference>
<comment type="subcellular location">
    <subcellularLocation>
        <location evidence="1">Membrane</location>
    </subcellularLocation>
</comment>
<keyword evidence="5" id="KW-1133">Transmembrane helix</keyword>
<evidence type="ECO:0000313" key="8">
    <source>
        <dbReference type="Proteomes" id="UP000541444"/>
    </source>
</evidence>
<accession>A0A7J7MFA9</accession>
<name>A0A7J7MFA9_9MAGN</name>
<sequence>MLEGNLSSFLSKVKAVQYLDLSRNSLSGEIPKKLEIFASLQSLNLSFNNLQGEVPKDGVFGNVSSFSVSGNKKLCGGISELVLPKCFSQESMKTRGKFFF</sequence>
<dbReference type="InterPro" id="IPR032675">
    <property type="entry name" value="LRR_dom_sf"/>
</dbReference>
<dbReference type="AlphaFoldDB" id="A0A7J7MFA9"/>
<evidence type="ECO:0000256" key="2">
    <source>
        <dbReference type="ARBA" id="ARBA00022614"/>
    </source>
</evidence>
<evidence type="ECO:0000256" key="3">
    <source>
        <dbReference type="ARBA" id="ARBA00022692"/>
    </source>
</evidence>
<keyword evidence="3" id="KW-0812">Transmembrane</keyword>
<keyword evidence="8" id="KW-1185">Reference proteome</keyword>
<dbReference type="SUPFAM" id="SSF52058">
    <property type="entry name" value="L domain-like"/>
    <property type="match status" value="1"/>
</dbReference>
<protein>
    <submittedName>
        <fullName evidence="7">Uncharacterized protein</fullName>
    </submittedName>
</protein>
<evidence type="ECO:0000313" key="7">
    <source>
        <dbReference type="EMBL" id="KAF6153609.1"/>
    </source>
</evidence>
<keyword evidence="2" id="KW-0433">Leucine-rich repeat</keyword>
<evidence type="ECO:0000256" key="6">
    <source>
        <dbReference type="ARBA" id="ARBA00023136"/>
    </source>
</evidence>
<dbReference type="OrthoDB" id="676979at2759"/>